<feature type="domain" description="USP" evidence="17">
    <location>
        <begin position="303"/>
        <end position="780"/>
    </location>
</feature>
<dbReference type="InterPro" id="IPR028889">
    <property type="entry name" value="USP"/>
</dbReference>
<dbReference type="InterPro" id="IPR013083">
    <property type="entry name" value="Znf_RING/FYVE/PHD"/>
</dbReference>
<dbReference type="InterPro" id="IPR041432">
    <property type="entry name" value="UBP13_Znf-UBP_var"/>
</dbReference>
<evidence type="ECO:0000313" key="19">
    <source>
        <dbReference type="EMBL" id="KXG53919.1"/>
    </source>
</evidence>
<dbReference type="FunFam" id="1.10.8.10:FF:000086">
    <property type="entry name" value="Ubiquitin carboxyl-terminal hydrolase"/>
    <property type="match status" value="1"/>
</dbReference>
<keyword evidence="9 11" id="KW-0788">Thiol protease</keyword>
<dbReference type="InterPro" id="IPR050185">
    <property type="entry name" value="Ub_carboxyl-term_hydrolase"/>
</dbReference>
<dbReference type="PANTHER" id="PTHR21646:SF10">
    <property type="entry name" value="UBIQUITIN CARBOXYL-TERMINAL HYDROLASE 14"/>
    <property type="match status" value="1"/>
</dbReference>
<dbReference type="InterPro" id="IPR015940">
    <property type="entry name" value="UBA"/>
</dbReference>
<feature type="binding site" evidence="13">
    <location>
        <position position="179"/>
    </location>
    <ligand>
        <name>Zn(2+)</name>
        <dbReference type="ChEBI" id="CHEBI:29105"/>
    </ligand>
</feature>
<reference evidence="19 20" key="1">
    <citation type="journal article" date="2016" name="BMC Genomics">
        <title>Genome sequencing and secondary metabolism of the postharvest pathogen Penicillium griseofulvum.</title>
        <authorList>
            <person name="Banani H."/>
            <person name="Marcet-Houben M."/>
            <person name="Ballester A.R."/>
            <person name="Abbruscato P."/>
            <person name="Gonzalez-Candelas L."/>
            <person name="Gabaldon T."/>
            <person name="Spadaro D."/>
        </authorList>
    </citation>
    <scope>NUCLEOTIDE SEQUENCE [LARGE SCALE GENOMIC DNA]</scope>
    <source>
        <strain evidence="19 20">PG3</strain>
    </source>
</reference>
<comment type="catalytic activity">
    <reaction evidence="1 11 15">
        <text>Thiol-dependent hydrolysis of ester, thioester, amide, peptide and isopeptide bonds formed by the C-terminal Gly of ubiquitin (a 76-residue protein attached to proteins as an intracellular targeting signal).</text>
        <dbReference type="EC" id="3.4.19.12"/>
    </reaction>
</comment>
<dbReference type="GeneID" id="63703982"/>
<dbReference type="GO" id="GO:0006508">
    <property type="term" value="P:proteolysis"/>
    <property type="evidence" value="ECO:0007669"/>
    <property type="project" value="UniProtKB-KW"/>
</dbReference>
<keyword evidence="10 11" id="KW-0862">Zinc</keyword>
<dbReference type="GO" id="GO:0016579">
    <property type="term" value="P:protein deubiquitination"/>
    <property type="evidence" value="ECO:0007669"/>
    <property type="project" value="InterPro"/>
</dbReference>
<dbReference type="RefSeq" id="XP_040652454.1">
    <property type="nucleotide sequence ID" value="XM_040788682.1"/>
</dbReference>
<dbReference type="InterPro" id="IPR016652">
    <property type="entry name" value="Ubiquitinyl_hydrolase"/>
</dbReference>
<dbReference type="Pfam" id="PF00627">
    <property type="entry name" value="UBA"/>
    <property type="match status" value="2"/>
</dbReference>
<dbReference type="FunFam" id="1.10.8.10:FF:000103">
    <property type="entry name" value="Ubiquitin carboxyl-terminal hydrolase"/>
    <property type="match status" value="1"/>
</dbReference>
<dbReference type="AlphaFoldDB" id="A0A135LY69"/>
<evidence type="ECO:0000259" key="16">
    <source>
        <dbReference type="PROSITE" id="PS50030"/>
    </source>
</evidence>
<evidence type="ECO:0000256" key="8">
    <source>
        <dbReference type="ARBA" id="ARBA00022801"/>
    </source>
</evidence>
<dbReference type="OrthoDB" id="361536at2759"/>
<keyword evidence="6 14" id="KW-0863">Zinc-finger</keyword>
<keyword evidence="4 11" id="KW-0479">Metal-binding</keyword>
<dbReference type="SUPFAM" id="SSF57850">
    <property type="entry name" value="RING/U-box"/>
    <property type="match status" value="2"/>
</dbReference>
<dbReference type="InterPro" id="IPR018200">
    <property type="entry name" value="USP_CS"/>
</dbReference>
<feature type="binding site" evidence="13">
    <location>
        <position position="176"/>
    </location>
    <ligand>
        <name>Zn(2+)</name>
        <dbReference type="ChEBI" id="CHEBI:29105"/>
    </ligand>
</feature>
<dbReference type="Proteomes" id="UP000070168">
    <property type="component" value="Unassembled WGS sequence"/>
</dbReference>
<evidence type="ECO:0000256" key="4">
    <source>
        <dbReference type="ARBA" id="ARBA00022723"/>
    </source>
</evidence>
<comment type="similarity">
    <text evidence="2 11 15">Belongs to the peptidase C19 family.</text>
</comment>
<feature type="binding site" evidence="13">
    <location>
        <position position="196"/>
    </location>
    <ligand>
        <name>Zn(2+)</name>
        <dbReference type="ChEBI" id="CHEBI:29105"/>
    </ligand>
</feature>
<name>A0A135LY69_PENPA</name>
<evidence type="ECO:0000256" key="6">
    <source>
        <dbReference type="ARBA" id="ARBA00022771"/>
    </source>
</evidence>
<dbReference type="Gene3D" id="3.90.70.10">
    <property type="entry name" value="Cysteine proteinases"/>
    <property type="match status" value="1"/>
</dbReference>
<dbReference type="InterPro" id="IPR001394">
    <property type="entry name" value="Peptidase_C19_UCH"/>
</dbReference>
<feature type="domain" description="UBP-type" evidence="18">
    <location>
        <begin position="2"/>
        <end position="108"/>
    </location>
</feature>
<evidence type="ECO:0000259" key="17">
    <source>
        <dbReference type="PROSITE" id="PS50235"/>
    </source>
</evidence>
<gene>
    <name evidence="19" type="ORF">PGRI_009690</name>
</gene>
<evidence type="ECO:0000256" key="1">
    <source>
        <dbReference type="ARBA" id="ARBA00000707"/>
    </source>
</evidence>
<dbReference type="InterPro" id="IPR038765">
    <property type="entry name" value="Papain-like_cys_pep_sf"/>
</dbReference>
<dbReference type="FunFam" id="3.30.40.10:FF:000587">
    <property type="entry name" value="Ubiquitin carboxyl-terminal hydrolase"/>
    <property type="match status" value="1"/>
</dbReference>
<evidence type="ECO:0000256" key="2">
    <source>
        <dbReference type="ARBA" id="ARBA00009085"/>
    </source>
</evidence>
<dbReference type="GO" id="GO:0008270">
    <property type="term" value="F:zinc ion binding"/>
    <property type="evidence" value="ECO:0007669"/>
    <property type="project" value="UniProtKB-UniRule"/>
</dbReference>
<keyword evidence="3 11" id="KW-0645">Protease</keyword>
<accession>A0A135LY69</accession>
<dbReference type="PROSITE" id="PS50030">
    <property type="entry name" value="UBA"/>
    <property type="match status" value="2"/>
</dbReference>
<dbReference type="PROSITE" id="PS50271">
    <property type="entry name" value="ZF_UBP"/>
    <property type="match status" value="2"/>
</dbReference>
<dbReference type="PANTHER" id="PTHR21646">
    <property type="entry name" value="UBIQUITIN CARBOXYL-TERMINAL HYDROLASE"/>
    <property type="match status" value="1"/>
</dbReference>
<dbReference type="Gene3D" id="3.30.40.10">
    <property type="entry name" value="Zinc/RING finger domain, C3HC4 (zinc finger)"/>
    <property type="match status" value="2"/>
</dbReference>
<evidence type="ECO:0000256" key="11">
    <source>
        <dbReference type="PIRNR" id="PIRNR016308"/>
    </source>
</evidence>
<organism evidence="19 20">
    <name type="scientific">Penicillium patulum</name>
    <name type="common">Penicillium griseofulvum</name>
    <dbReference type="NCBI Taxonomy" id="5078"/>
    <lineage>
        <taxon>Eukaryota</taxon>
        <taxon>Fungi</taxon>
        <taxon>Dikarya</taxon>
        <taxon>Ascomycota</taxon>
        <taxon>Pezizomycotina</taxon>
        <taxon>Eurotiomycetes</taxon>
        <taxon>Eurotiomycetidae</taxon>
        <taxon>Eurotiales</taxon>
        <taxon>Aspergillaceae</taxon>
        <taxon>Penicillium</taxon>
    </lineage>
</organism>
<dbReference type="Pfam" id="PF00443">
    <property type="entry name" value="UCH"/>
    <property type="match status" value="1"/>
</dbReference>
<dbReference type="PROSITE" id="PS00972">
    <property type="entry name" value="USP_1"/>
    <property type="match status" value="1"/>
</dbReference>
<dbReference type="Pfam" id="PF17807">
    <property type="entry name" value="zf-UBP_var"/>
    <property type="match status" value="1"/>
</dbReference>
<feature type="binding site" evidence="13">
    <location>
        <position position="209"/>
    </location>
    <ligand>
        <name>Zn(2+)</name>
        <dbReference type="ChEBI" id="CHEBI:29105"/>
    </ligand>
</feature>
<dbReference type="SMART" id="SM00290">
    <property type="entry name" value="ZnF_UBP"/>
    <property type="match status" value="2"/>
</dbReference>
<dbReference type="FunFam" id="3.30.40.10:FF:000396">
    <property type="entry name" value="Ubiquitin carboxyl-terminal hydrolase"/>
    <property type="match status" value="1"/>
</dbReference>
<dbReference type="OMA" id="FVPCEHT"/>
<evidence type="ECO:0000256" key="14">
    <source>
        <dbReference type="PROSITE-ProRule" id="PRU00502"/>
    </source>
</evidence>
<evidence type="ECO:0000256" key="7">
    <source>
        <dbReference type="ARBA" id="ARBA00022786"/>
    </source>
</evidence>
<evidence type="ECO:0000256" key="12">
    <source>
        <dbReference type="PIRSR" id="PIRSR016308-1"/>
    </source>
</evidence>
<proteinExistence type="inferred from homology"/>
<evidence type="ECO:0000259" key="18">
    <source>
        <dbReference type="PROSITE" id="PS50271"/>
    </source>
</evidence>
<evidence type="ECO:0000256" key="5">
    <source>
        <dbReference type="ARBA" id="ARBA00022737"/>
    </source>
</evidence>
<feature type="domain" description="UBP-type" evidence="18">
    <location>
        <begin position="152"/>
        <end position="261"/>
    </location>
</feature>
<dbReference type="Gene3D" id="1.10.8.10">
    <property type="entry name" value="DNA helicase RuvA subunit, C-terminal domain"/>
    <property type="match status" value="2"/>
</dbReference>
<evidence type="ECO:0000256" key="9">
    <source>
        <dbReference type="ARBA" id="ARBA00022807"/>
    </source>
</evidence>
<feature type="active site" description="Proton acceptor" evidence="12">
    <location>
        <position position="734"/>
    </location>
</feature>
<keyword evidence="20" id="KW-1185">Reference proteome</keyword>
<dbReference type="STRING" id="5078.A0A135LY69"/>
<dbReference type="PIRSF" id="PIRSF016308">
    <property type="entry name" value="UBP"/>
    <property type="match status" value="1"/>
</dbReference>
<sequence>MASCVHTDAADLSPPGSSQAVYREDCTQCFDSIDDDAGLNVCLHCFNGGCAGNRDHALLHYKRFGHPLALNIRRTPKKVQRDEPPPKISKLSIAAETEEDRYDMATTVVCYACSQDNLDKASGKLPIVIEGVMNAMTFSKKEEVKAWEQEFVPCEHTLCLIQQDNAQAMSTDLNHCSECDLGENLWLCLECGNKGCGRSQFGGSKGNSHGLTHANSTSHAVAVKLGSITAEGSADVYCYKCNEERVDPELATHLAHWGIYLAGREKTEKSLMEMQVEHNLKWEFSMTTEDGRELAPIFGPAFTGLANLGNSCYLSSIMQCIFSVTGFRERYYQLSEEPPLCQAPAQDLETQMRKLADGLLSGRYSQPDSRIMLSADIPEVAHQKGLAPAMFKYLIGQGHEEFATMRQQDAFEFLLHLFKSVALSKHTSPQINPVEYFRFQVEQRLQCLHCKKVRYKVDEQDNISVAVPARLAATSDETVKEYESVGLSECLDIFTSAEVVELTCPACGSQGGFSKQSSFKTLPQELVVNARRFELVNWVPTKLDIPVLVDDKPLDFSSYLAGEHDASEELLPDIEESTSFVPNPEALDQLTGMGFPAVRCEKALHATGNLDAEAAMNWLFAHMEDPDIDEPLALDRVATSTTPSEQDATKIAQLGDMGIDVSRARRALAATDGDVNRALDWVFTHPDDVVENETPRVDHNAQSRGGSVGLTSLPALYELRSIVCHKGTSVHAGHYVALVRKTLSGESGLSWVMFNDEKVVKFEDIEAMKKTAYLYFFTRV</sequence>
<keyword evidence="8 11" id="KW-0378">Hydrolase</keyword>
<dbReference type="SUPFAM" id="SSF46934">
    <property type="entry name" value="UBA-like"/>
    <property type="match status" value="1"/>
</dbReference>
<feature type="domain" description="UBA" evidence="16">
    <location>
        <begin position="573"/>
        <end position="622"/>
    </location>
</feature>
<keyword evidence="7 11" id="KW-0833">Ubl conjugation pathway</keyword>
<evidence type="ECO:0000256" key="15">
    <source>
        <dbReference type="RuleBase" id="RU366025"/>
    </source>
</evidence>
<dbReference type="Pfam" id="PF02148">
    <property type="entry name" value="zf-UBP"/>
    <property type="match status" value="1"/>
</dbReference>
<dbReference type="SUPFAM" id="SSF54001">
    <property type="entry name" value="Cysteine proteinases"/>
    <property type="match status" value="1"/>
</dbReference>
<comment type="caution">
    <text evidence="19">The sequence shown here is derived from an EMBL/GenBank/DDBJ whole genome shotgun (WGS) entry which is preliminary data.</text>
</comment>
<evidence type="ECO:0000256" key="13">
    <source>
        <dbReference type="PIRSR" id="PIRSR016308-3"/>
    </source>
</evidence>
<protein>
    <recommendedName>
        <fullName evidence="11 15">Ubiquitin carboxyl-terminal hydrolase</fullName>
        <ecNumber evidence="11 15">3.4.19.12</ecNumber>
    </recommendedName>
</protein>
<dbReference type="CDD" id="cd02658">
    <property type="entry name" value="Peptidase_C19B"/>
    <property type="match status" value="1"/>
</dbReference>
<dbReference type="PROSITE" id="PS00973">
    <property type="entry name" value="USP_2"/>
    <property type="match status" value="1"/>
</dbReference>
<dbReference type="GO" id="GO:0004843">
    <property type="term" value="F:cysteine-type deubiquitinase activity"/>
    <property type="evidence" value="ECO:0007669"/>
    <property type="project" value="UniProtKB-UniRule"/>
</dbReference>
<keyword evidence="5" id="KW-0677">Repeat</keyword>
<feature type="domain" description="UBA" evidence="16">
    <location>
        <begin position="645"/>
        <end position="685"/>
    </location>
</feature>
<dbReference type="InterPro" id="IPR009060">
    <property type="entry name" value="UBA-like_sf"/>
</dbReference>
<dbReference type="PROSITE" id="PS50235">
    <property type="entry name" value="USP_3"/>
    <property type="match status" value="1"/>
</dbReference>
<evidence type="ECO:0000256" key="10">
    <source>
        <dbReference type="ARBA" id="ARBA00022833"/>
    </source>
</evidence>
<dbReference type="EC" id="3.4.19.12" evidence="11 15"/>
<dbReference type="CDD" id="cd14385">
    <property type="entry name" value="UBA1_spUBP14_like"/>
    <property type="match status" value="1"/>
</dbReference>
<dbReference type="InterPro" id="IPR001607">
    <property type="entry name" value="Znf_UBP"/>
</dbReference>
<feature type="active site" description="Nucleophile" evidence="12">
    <location>
        <position position="312"/>
    </location>
</feature>
<dbReference type="FunFam" id="3.90.70.10:FF:000144">
    <property type="entry name" value="Ubiquitinyl hydrolase 1"/>
    <property type="match status" value="1"/>
</dbReference>
<evidence type="ECO:0000313" key="20">
    <source>
        <dbReference type="Proteomes" id="UP000070168"/>
    </source>
</evidence>
<evidence type="ECO:0000256" key="3">
    <source>
        <dbReference type="ARBA" id="ARBA00022670"/>
    </source>
</evidence>
<dbReference type="SMART" id="SM00165">
    <property type="entry name" value="UBA"/>
    <property type="match status" value="2"/>
</dbReference>
<dbReference type="EMBL" id="LHQR01000014">
    <property type="protein sequence ID" value="KXG53919.1"/>
    <property type="molecule type" value="Genomic_DNA"/>
</dbReference>